<dbReference type="Proteomes" id="UP000812440">
    <property type="component" value="Chromosome 8_10"/>
</dbReference>
<reference evidence="1" key="1">
    <citation type="thesis" date="2020" institute="ProQuest LLC" country="789 East Eisenhower Parkway, Ann Arbor, MI, USA">
        <title>Comparative Genomics and Chromosome Evolution.</title>
        <authorList>
            <person name="Mudd A.B."/>
        </authorList>
    </citation>
    <scope>NUCLEOTIDE SEQUENCE</scope>
    <source>
        <strain evidence="1">Female2</strain>
        <tissue evidence="1">Blood</tissue>
    </source>
</reference>
<dbReference type="EMBL" id="JAACNH010000003">
    <property type="protein sequence ID" value="KAG8445960.1"/>
    <property type="molecule type" value="Genomic_DNA"/>
</dbReference>
<proteinExistence type="predicted"/>
<organism evidence="1 2">
    <name type="scientific">Hymenochirus boettgeri</name>
    <name type="common">Congo dwarf clawed frog</name>
    <dbReference type="NCBI Taxonomy" id="247094"/>
    <lineage>
        <taxon>Eukaryota</taxon>
        <taxon>Metazoa</taxon>
        <taxon>Chordata</taxon>
        <taxon>Craniata</taxon>
        <taxon>Vertebrata</taxon>
        <taxon>Euteleostomi</taxon>
        <taxon>Amphibia</taxon>
        <taxon>Batrachia</taxon>
        <taxon>Anura</taxon>
        <taxon>Pipoidea</taxon>
        <taxon>Pipidae</taxon>
        <taxon>Pipinae</taxon>
        <taxon>Hymenochirus</taxon>
    </lineage>
</organism>
<dbReference type="AlphaFoldDB" id="A0A8T2JRE2"/>
<gene>
    <name evidence="1" type="ORF">GDO86_013724</name>
</gene>
<protein>
    <submittedName>
        <fullName evidence="1">Uncharacterized protein</fullName>
    </submittedName>
</protein>
<evidence type="ECO:0000313" key="2">
    <source>
        <dbReference type="Proteomes" id="UP000812440"/>
    </source>
</evidence>
<keyword evidence="2" id="KW-1185">Reference proteome</keyword>
<accession>A0A8T2JRE2</accession>
<sequence length="89" mass="9574">MSIRSPMLPLHASISVINSNTLTKFSVIPTSSRFPAHVCSSVGRDAASIAKSLLDFNQEVSTNMVLPIGQCMASLALPFSYYRSINVGK</sequence>
<evidence type="ECO:0000313" key="1">
    <source>
        <dbReference type="EMBL" id="KAG8445960.1"/>
    </source>
</evidence>
<name>A0A8T2JRE2_9PIPI</name>
<comment type="caution">
    <text evidence="1">The sequence shown here is derived from an EMBL/GenBank/DDBJ whole genome shotgun (WGS) entry which is preliminary data.</text>
</comment>